<dbReference type="Proteomes" id="UP000887568">
    <property type="component" value="Unplaced"/>
</dbReference>
<keyword evidence="6" id="KW-0812">Transmembrane</keyword>
<evidence type="ECO:0000313" key="7">
    <source>
        <dbReference type="EnsemblMetazoa" id="XP_038064051.1"/>
    </source>
</evidence>
<evidence type="ECO:0000256" key="3">
    <source>
        <dbReference type="ARBA" id="ARBA00022729"/>
    </source>
</evidence>
<organism evidence="7 8">
    <name type="scientific">Patiria miniata</name>
    <name type="common">Bat star</name>
    <name type="synonym">Asterina miniata</name>
    <dbReference type="NCBI Taxonomy" id="46514"/>
    <lineage>
        <taxon>Eukaryota</taxon>
        <taxon>Metazoa</taxon>
        <taxon>Echinodermata</taxon>
        <taxon>Eleutherozoa</taxon>
        <taxon>Asterozoa</taxon>
        <taxon>Asteroidea</taxon>
        <taxon>Valvatacea</taxon>
        <taxon>Valvatida</taxon>
        <taxon>Asterinidae</taxon>
        <taxon>Patiria</taxon>
    </lineage>
</organism>
<evidence type="ECO:0000256" key="4">
    <source>
        <dbReference type="ARBA" id="ARBA00022801"/>
    </source>
</evidence>
<dbReference type="RefSeq" id="XP_038064051.1">
    <property type="nucleotide sequence ID" value="XM_038208123.1"/>
</dbReference>
<comment type="similarity">
    <text evidence="1">Belongs to the peptidase S28 family.</text>
</comment>
<dbReference type="AlphaFoldDB" id="A0A914AKF3"/>
<keyword evidence="6" id="KW-0472">Membrane</keyword>
<dbReference type="CTD" id="29952"/>
<evidence type="ECO:0000256" key="5">
    <source>
        <dbReference type="ARBA" id="ARBA00023180"/>
    </source>
</evidence>
<dbReference type="SUPFAM" id="SSF53474">
    <property type="entry name" value="alpha/beta-Hydrolases"/>
    <property type="match status" value="2"/>
</dbReference>
<keyword evidence="2" id="KW-0645">Protease</keyword>
<dbReference type="InterPro" id="IPR008758">
    <property type="entry name" value="Peptidase_S28"/>
</dbReference>
<dbReference type="EnsemblMetazoa" id="XM_038208123.1">
    <property type="protein sequence ID" value="XP_038064051.1"/>
    <property type="gene ID" value="LOC119734588"/>
</dbReference>
<protein>
    <submittedName>
        <fullName evidence="7">Uncharacterized protein</fullName>
    </submittedName>
</protein>
<keyword evidence="8" id="KW-1185">Reference proteome</keyword>
<dbReference type="GeneID" id="119734588"/>
<dbReference type="Pfam" id="PF05577">
    <property type="entry name" value="Peptidase_S28"/>
    <property type="match status" value="2"/>
</dbReference>
<dbReference type="GO" id="GO:0070008">
    <property type="term" value="F:serine-type exopeptidase activity"/>
    <property type="evidence" value="ECO:0007669"/>
    <property type="project" value="InterPro"/>
</dbReference>
<evidence type="ECO:0000256" key="6">
    <source>
        <dbReference type="SAM" id="Phobius"/>
    </source>
</evidence>
<evidence type="ECO:0000256" key="2">
    <source>
        <dbReference type="ARBA" id="ARBA00022670"/>
    </source>
</evidence>
<dbReference type="OrthoDB" id="2130629at2759"/>
<keyword evidence="6" id="KW-1133">Transmembrane helix</keyword>
<name>A0A914AKF3_PATMI</name>
<dbReference type="Gene3D" id="1.20.120.980">
    <property type="entry name" value="Serine carboxypeptidase S28, SKS domain"/>
    <property type="match status" value="2"/>
</dbReference>
<dbReference type="PANTHER" id="PTHR11010:SF107">
    <property type="entry name" value="DIPEPTIDYL PEPTIDASE 2"/>
    <property type="match status" value="1"/>
</dbReference>
<sequence>MIALVMSDRHEILGFGSVRLERATMFCDLRAITLVSFVLILCLSTTGASYPYKTDYFDQIIDHYNFASHDNKTFKQRYMVSEKDWKVRKGPIFFYTGNEGPITTFLENTGFMYDIAPEFNALLVFAEHRFYGESLPFGNQSFTTENMGLLTVEQALADYATLIMYLKESLKCPACKVVTFGGSYGGMLSAYMRFKFPNIVDGAIASSAPIYSTAGLGSQTYFFDDVTKAFESVPSTGPNCVASVRKAFIQINKLADEGKEGLSNISSTFKLCKPLTDKTQIPHLQGWVRNAFTSMAMGNYPYNATFLGQMPAWPVNVSCGLIVDAPSTNPMQGLANAAFLFYNGTQGKLKCMDINTEFVECADPTGCGLGDNAKAWDWQACTEVTLPAGSNNVTDMFPSLPFNEKTREAYCSLKWKVAPKPTWLNVMMWGKDIESASNIVFCNGALDPWRGGGVLVNPNPANLDVCLIYEGAHHLDLSSNEMETDISSDGAKTASATIKELFVVHSFPGLSNISSTFKLCKTLTYKTQIPHLQGWVRNAFTNMAMANYPYNTTFLGQMPAWPVNVSCSLIVDAPSTNPMQGLANAAILFYNGTSGKLKCMDIDTEYVECADPTGCGLGNDAKAQDWQVCTEVTMPAGSNNVTDMFPALPFNEKMRQAYCSMKWKVAPKPTWLNVMMWGKDIKSASNIVFCNGALDPWRGGGVLVNPNPANLDVCLIYEGAHHLDLRGANPADPVYVQNARNLHRQRISCWIME</sequence>
<dbReference type="InterPro" id="IPR042269">
    <property type="entry name" value="Ser_carbopepase_S28_SKS"/>
</dbReference>
<dbReference type="InterPro" id="IPR029058">
    <property type="entry name" value="AB_hydrolase_fold"/>
</dbReference>
<evidence type="ECO:0000313" key="8">
    <source>
        <dbReference type="Proteomes" id="UP000887568"/>
    </source>
</evidence>
<keyword evidence="4" id="KW-0378">Hydrolase</keyword>
<dbReference type="GO" id="GO:0008239">
    <property type="term" value="F:dipeptidyl-peptidase activity"/>
    <property type="evidence" value="ECO:0007669"/>
    <property type="project" value="TreeGrafter"/>
</dbReference>
<feature type="transmembrane region" description="Helical" evidence="6">
    <location>
        <begin position="29"/>
        <end position="52"/>
    </location>
</feature>
<dbReference type="GO" id="GO:0006508">
    <property type="term" value="P:proteolysis"/>
    <property type="evidence" value="ECO:0007669"/>
    <property type="project" value="UniProtKB-KW"/>
</dbReference>
<reference evidence="7" key="1">
    <citation type="submission" date="2022-11" db="UniProtKB">
        <authorList>
            <consortium name="EnsemblMetazoa"/>
        </authorList>
    </citation>
    <scope>IDENTIFICATION</scope>
</reference>
<proteinExistence type="inferred from homology"/>
<dbReference type="PANTHER" id="PTHR11010">
    <property type="entry name" value="PROTEASE S28 PRO-X CARBOXYPEPTIDASE-RELATED"/>
    <property type="match status" value="1"/>
</dbReference>
<evidence type="ECO:0000256" key="1">
    <source>
        <dbReference type="ARBA" id="ARBA00011079"/>
    </source>
</evidence>
<keyword evidence="5" id="KW-0325">Glycoprotein</keyword>
<keyword evidence="3" id="KW-0732">Signal</keyword>
<accession>A0A914AKF3</accession>
<dbReference type="Gene3D" id="3.40.50.1820">
    <property type="entry name" value="alpha/beta hydrolase"/>
    <property type="match status" value="2"/>
</dbReference>